<dbReference type="Pfam" id="PF19918">
    <property type="entry name" value="bpX2"/>
    <property type="match status" value="1"/>
</dbReference>
<evidence type="ECO:0000313" key="3">
    <source>
        <dbReference type="Proteomes" id="UP000468388"/>
    </source>
</evidence>
<accession>A0A6N8J8V7</accession>
<proteinExistence type="predicted"/>
<dbReference type="AlphaFoldDB" id="A0A6N8J8V7"/>
<evidence type="ECO:0000313" key="2">
    <source>
        <dbReference type="EMBL" id="MVT41715.1"/>
    </source>
</evidence>
<dbReference type="EMBL" id="WRXO01000003">
    <property type="protein sequence ID" value="MVT41715.1"/>
    <property type="molecule type" value="Genomic_DNA"/>
</dbReference>
<gene>
    <name evidence="2" type="ORF">GO495_14090</name>
</gene>
<keyword evidence="3" id="KW-1185">Reference proteome</keyword>
<comment type="caution">
    <text evidence="2">The sequence shown here is derived from an EMBL/GenBank/DDBJ whole genome shotgun (WGS) entry which is preliminary data.</text>
</comment>
<name>A0A6N8J8V7_9BACT</name>
<feature type="domain" description="MoxR-vWA-beta-propeller ternary system" evidence="1">
    <location>
        <begin position="8"/>
        <end position="233"/>
    </location>
</feature>
<organism evidence="2 3">
    <name type="scientific">Chitinophaga oryziterrae</name>
    <dbReference type="NCBI Taxonomy" id="1031224"/>
    <lineage>
        <taxon>Bacteria</taxon>
        <taxon>Pseudomonadati</taxon>
        <taxon>Bacteroidota</taxon>
        <taxon>Chitinophagia</taxon>
        <taxon>Chitinophagales</taxon>
        <taxon>Chitinophagaceae</taxon>
        <taxon>Chitinophaga</taxon>
    </lineage>
</organism>
<sequence length="238" mass="26078">MTEIVIVLSTAHAAALGSVRTFPGLLAARSGEEIWVRGIPAGKPDKKISVLPVMHTYFMDEQERLFAPAAQTPVAMLPALEWIPLLSFIKVTLPVSALPGVLEAPQRVKLVRRNGNVIIPGNDALLTSLEIWDTYVSTAPLVRLQHLYFAVSENREALIIGTPIMPLPGKTYILGDNILLPAGYDFDPPAITSLVTTTLNPLHDGILLFHENGHWEKIKFDCFVPATRSAVRLTNSMI</sequence>
<evidence type="ECO:0000259" key="1">
    <source>
        <dbReference type="Pfam" id="PF19918"/>
    </source>
</evidence>
<dbReference type="OrthoDB" id="674746at2"/>
<dbReference type="InterPro" id="IPR045552">
    <property type="entry name" value="bpX2"/>
</dbReference>
<dbReference type="RefSeq" id="WP_157300343.1">
    <property type="nucleotide sequence ID" value="NZ_BAAAZB010000006.1"/>
</dbReference>
<reference evidence="2 3" key="1">
    <citation type="submission" date="2019-12" db="EMBL/GenBank/DDBJ databases">
        <title>The draft genomic sequence of strain Chitinophaga oryziterrae JCM 16595.</title>
        <authorList>
            <person name="Zhang X."/>
        </authorList>
    </citation>
    <scope>NUCLEOTIDE SEQUENCE [LARGE SCALE GENOMIC DNA]</scope>
    <source>
        <strain evidence="2 3">JCM 16595</strain>
    </source>
</reference>
<protein>
    <recommendedName>
        <fullName evidence="1">MoxR-vWA-beta-propeller ternary system domain-containing protein</fullName>
    </recommendedName>
</protein>
<dbReference type="Proteomes" id="UP000468388">
    <property type="component" value="Unassembled WGS sequence"/>
</dbReference>